<comment type="caution">
    <text evidence="1">The sequence shown here is derived from an EMBL/GenBank/DDBJ whole genome shotgun (WGS) entry which is preliminary data.</text>
</comment>
<dbReference type="EMBL" id="JAGGLB010000015">
    <property type="protein sequence ID" value="MBP1992877.1"/>
    <property type="molecule type" value="Genomic_DNA"/>
</dbReference>
<gene>
    <name evidence="1" type="ORF">J2Z66_004490</name>
</gene>
<keyword evidence="2" id="KW-1185">Reference proteome</keyword>
<reference evidence="1 2" key="1">
    <citation type="submission" date="2021-03" db="EMBL/GenBank/DDBJ databases">
        <title>Genomic Encyclopedia of Type Strains, Phase IV (KMG-IV): sequencing the most valuable type-strain genomes for metagenomic binning, comparative biology and taxonomic classification.</title>
        <authorList>
            <person name="Goeker M."/>
        </authorList>
    </citation>
    <scope>NUCLEOTIDE SEQUENCE [LARGE SCALE GENOMIC DNA]</scope>
    <source>
        <strain evidence="1 2">DSM 26048</strain>
    </source>
</reference>
<evidence type="ECO:0000313" key="1">
    <source>
        <dbReference type="EMBL" id="MBP1992877.1"/>
    </source>
</evidence>
<proteinExistence type="predicted"/>
<accession>A0ABS4IZ60</accession>
<organism evidence="1 2">
    <name type="scientific">Paenibacillus eucommiae</name>
    <dbReference type="NCBI Taxonomy" id="1355755"/>
    <lineage>
        <taxon>Bacteria</taxon>
        <taxon>Bacillati</taxon>
        <taxon>Bacillota</taxon>
        <taxon>Bacilli</taxon>
        <taxon>Bacillales</taxon>
        <taxon>Paenibacillaceae</taxon>
        <taxon>Paenibacillus</taxon>
    </lineage>
</organism>
<dbReference type="Proteomes" id="UP001519287">
    <property type="component" value="Unassembled WGS sequence"/>
</dbReference>
<protein>
    <submittedName>
        <fullName evidence="1">Uncharacterized protein</fullName>
    </submittedName>
</protein>
<sequence>MGKLSTNDKLYTESYTLESYTLENLYLKNILRAYKEVKEIEFWRKIYRRTGFEWYTNS</sequence>
<name>A0ABS4IZ60_9BACL</name>
<evidence type="ECO:0000313" key="2">
    <source>
        <dbReference type="Proteomes" id="UP001519287"/>
    </source>
</evidence>